<proteinExistence type="predicted"/>
<feature type="non-terminal residue" evidence="3">
    <location>
        <position position="78"/>
    </location>
</feature>
<keyword evidence="1" id="KW-0812">Transmembrane</keyword>
<keyword evidence="1" id="KW-0472">Membrane</keyword>
<evidence type="ECO:0000256" key="1">
    <source>
        <dbReference type="SAM" id="Phobius"/>
    </source>
</evidence>
<protein>
    <recommendedName>
        <fullName evidence="2">DUF4190 domain-containing protein</fullName>
    </recommendedName>
</protein>
<reference evidence="3" key="1">
    <citation type="journal article" date="2014" name="Front. Microbiol.">
        <title>High frequency of phylogenetically diverse reductive dehalogenase-homologous genes in deep subseafloor sedimentary metagenomes.</title>
        <authorList>
            <person name="Kawai M."/>
            <person name="Futagami T."/>
            <person name="Toyoda A."/>
            <person name="Takaki Y."/>
            <person name="Nishi S."/>
            <person name="Hori S."/>
            <person name="Arai W."/>
            <person name="Tsubouchi T."/>
            <person name="Morono Y."/>
            <person name="Uchiyama I."/>
            <person name="Ito T."/>
            <person name="Fujiyama A."/>
            <person name="Inagaki F."/>
            <person name="Takami H."/>
        </authorList>
    </citation>
    <scope>NUCLEOTIDE SEQUENCE</scope>
    <source>
        <strain evidence="3">Expedition CK06-06</strain>
    </source>
</reference>
<evidence type="ECO:0000313" key="3">
    <source>
        <dbReference type="EMBL" id="GAG91618.1"/>
    </source>
</evidence>
<feature type="transmembrane region" description="Helical" evidence="1">
    <location>
        <begin position="20"/>
        <end position="52"/>
    </location>
</feature>
<evidence type="ECO:0000259" key="2">
    <source>
        <dbReference type="Pfam" id="PF13828"/>
    </source>
</evidence>
<sequence>MNNVKSEAVPLTTVKTSGLAIASLILAICGFLTCGLTSIPGLILGIVGLCIIRKNAQKLKGQGLAIAGIIVSAVSIVV</sequence>
<gene>
    <name evidence="3" type="ORF">S01H4_48424</name>
</gene>
<organism evidence="3">
    <name type="scientific">marine sediment metagenome</name>
    <dbReference type="NCBI Taxonomy" id="412755"/>
    <lineage>
        <taxon>unclassified sequences</taxon>
        <taxon>metagenomes</taxon>
        <taxon>ecological metagenomes</taxon>
    </lineage>
</organism>
<dbReference type="AlphaFoldDB" id="X1C5E2"/>
<dbReference type="EMBL" id="BART01027298">
    <property type="protein sequence ID" value="GAG91618.1"/>
    <property type="molecule type" value="Genomic_DNA"/>
</dbReference>
<name>X1C5E2_9ZZZZ</name>
<keyword evidence="1" id="KW-1133">Transmembrane helix</keyword>
<accession>X1C5E2</accession>
<dbReference type="Pfam" id="PF13828">
    <property type="entry name" value="DUF4190"/>
    <property type="match status" value="1"/>
</dbReference>
<feature type="domain" description="DUF4190" evidence="2">
    <location>
        <begin position="19"/>
        <end position="78"/>
    </location>
</feature>
<comment type="caution">
    <text evidence="3">The sequence shown here is derived from an EMBL/GenBank/DDBJ whole genome shotgun (WGS) entry which is preliminary data.</text>
</comment>
<dbReference type="InterPro" id="IPR025241">
    <property type="entry name" value="DUF4190"/>
</dbReference>